<dbReference type="Proteomes" id="UP000265520">
    <property type="component" value="Unassembled WGS sequence"/>
</dbReference>
<evidence type="ECO:0000313" key="2">
    <source>
        <dbReference type="Proteomes" id="UP000265520"/>
    </source>
</evidence>
<keyword evidence="2" id="KW-1185">Reference proteome</keyword>
<evidence type="ECO:0000313" key="1">
    <source>
        <dbReference type="EMBL" id="MCI41339.1"/>
    </source>
</evidence>
<dbReference type="EMBL" id="LXQA010290988">
    <property type="protein sequence ID" value="MCI41339.1"/>
    <property type="molecule type" value="Genomic_DNA"/>
</dbReference>
<protein>
    <submittedName>
        <fullName evidence="1">Uncharacterized protein</fullName>
    </submittedName>
</protein>
<name>A0A392RY60_9FABA</name>
<sequence>VMDVAIKQRDIPSSKICRQVIPRHNLPELGSKCKFNYITGL</sequence>
<reference evidence="1 2" key="1">
    <citation type="journal article" date="2018" name="Front. Plant Sci.">
        <title>Red Clover (Trifolium pratense) and Zigzag Clover (T. medium) - A Picture of Genomic Similarities and Differences.</title>
        <authorList>
            <person name="Dluhosova J."/>
            <person name="Istvanek J."/>
            <person name="Nedelnik J."/>
            <person name="Repkova J."/>
        </authorList>
    </citation>
    <scope>NUCLEOTIDE SEQUENCE [LARGE SCALE GENOMIC DNA]</scope>
    <source>
        <strain evidence="2">cv. 10/8</strain>
        <tissue evidence="1">Leaf</tissue>
    </source>
</reference>
<organism evidence="1 2">
    <name type="scientific">Trifolium medium</name>
    <dbReference type="NCBI Taxonomy" id="97028"/>
    <lineage>
        <taxon>Eukaryota</taxon>
        <taxon>Viridiplantae</taxon>
        <taxon>Streptophyta</taxon>
        <taxon>Embryophyta</taxon>
        <taxon>Tracheophyta</taxon>
        <taxon>Spermatophyta</taxon>
        <taxon>Magnoliopsida</taxon>
        <taxon>eudicotyledons</taxon>
        <taxon>Gunneridae</taxon>
        <taxon>Pentapetalae</taxon>
        <taxon>rosids</taxon>
        <taxon>fabids</taxon>
        <taxon>Fabales</taxon>
        <taxon>Fabaceae</taxon>
        <taxon>Papilionoideae</taxon>
        <taxon>50 kb inversion clade</taxon>
        <taxon>NPAAA clade</taxon>
        <taxon>Hologalegina</taxon>
        <taxon>IRL clade</taxon>
        <taxon>Trifolieae</taxon>
        <taxon>Trifolium</taxon>
    </lineage>
</organism>
<comment type="caution">
    <text evidence="1">The sequence shown here is derived from an EMBL/GenBank/DDBJ whole genome shotgun (WGS) entry which is preliminary data.</text>
</comment>
<dbReference type="AlphaFoldDB" id="A0A392RY60"/>
<feature type="non-terminal residue" evidence="1">
    <location>
        <position position="1"/>
    </location>
</feature>
<accession>A0A392RY60</accession>
<proteinExistence type="predicted"/>